<accession>A0A5A7R9N0</accession>
<evidence type="ECO:0000313" key="2">
    <source>
        <dbReference type="EMBL" id="GER53990.1"/>
    </source>
</evidence>
<feature type="compositionally biased region" description="Basic and acidic residues" evidence="1">
    <location>
        <begin position="99"/>
        <end position="153"/>
    </location>
</feature>
<dbReference type="EMBL" id="BKCP01010848">
    <property type="protein sequence ID" value="GER53990.1"/>
    <property type="molecule type" value="Genomic_DNA"/>
</dbReference>
<feature type="compositionally biased region" description="Basic and acidic residues" evidence="1">
    <location>
        <begin position="67"/>
        <end position="84"/>
    </location>
</feature>
<reference evidence="3" key="1">
    <citation type="journal article" date="2019" name="Curr. Biol.">
        <title>Genome Sequence of Striga asiatica Provides Insight into the Evolution of Plant Parasitism.</title>
        <authorList>
            <person name="Yoshida S."/>
            <person name="Kim S."/>
            <person name="Wafula E.K."/>
            <person name="Tanskanen J."/>
            <person name="Kim Y.M."/>
            <person name="Honaas L."/>
            <person name="Yang Z."/>
            <person name="Spallek T."/>
            <person name="Conn C.E."/>
            <person name="Ichihashi Y."/>
            <person name="Cheong K."/>
            <person name="Cui S."/>
            <person name="Der J.P."/>
            <person name="Gundlach H."/>
            <person name="Jiao Y."/>
            <person name="Hori C."/>
            <person name="Ishida J.K."/>
            <person name="Kasahara H."/>
            <person name="Kiba T."/>
            <person name="Kim M.S."/>
            <person name="Koo N."/>
            <person name="Laohavisit A."/>
            <person name="Lee Y.H."/>
            <person name="Lumba S."/>
            <person name="McCourt P."/>
            <person name="Mortimer J.C."/>
            <person name="Mutuku J.M."/>
            <person name="Nomura T."/>
            <person name="Sasaki-Sekimoto Y."/>
            <person name="Seto Y."/>
            <person name="Wang Y."/>
            <person name="Wakatake T."/>
            <person name="Sakakibara H."/>
            <person name="Demura T."/>
            <person name="Yamaguchi S."/>
            <person name="Yoneyama K."/>
            <person name="Manabe R.I."/>
            <person name="Nelson D.C."/>
            <person name="Schulman A.H."/>
            <person name="Timko M.P."/>
            <person name="dePamphilis C.W."/>
            <person name="Choi D."/>
            <person name="Shirasu K."/>
        </authorList>
    </citation>
    <scope>NUCLEOTIDE SEQUENCE [LARGE SCALE GENOMIC DNA]</scope>
    <source>
        <strain evidence="3">cv. UVA1</strain>
    </source>
</reference>
<proteinExistence type="predicted"/>
<feature type="region of interest" description="Disordered" evidence="1">
    <location>
        <begin position="177"/>
        <end position="210"/>
    </location>
</feature>
<dbReference type="Proteomes" id="UP000325081">
    <property type="component" value="Unassembled WGS sequence"/>
</dbReference>
<keyword evidence="3" id="KW-1185">Reference proteome</keyword>
<organism evidence="2 3">
    <name type="scientific">Striga asiatica</name>
    <name type="common">Asiatic witchweed</name>
    <name type="synonym">Buchnera asiatica</name>
    <dbReference type="NCBI Taxonomy" id="4170"/>
    <lineage>
        <taxon>Eukaryota</taxon>
        <taxon>Viridiplantae</taxon>
        <taxon>Streptophyta</taxon>
        <taxon>Embryophyta</taxon>
        <taxon>Tracheophyta</taxon>
        <taxon>Spermatophyta</taxon>
        <taxon>Magnoliopsida</taxon>
        <taxon>eudicotyledons</taxon>
        <taxon>Gunneridae</taxon>
        <taxon>Pentapetalae</taxon>
        <taxon>asterids</taxon>
        <taxon>lamiids</taxon>
        <taxon>Lamiales</taxon>
        <taxon>Orobanchaceae</taxon>
        <taxon>Buchnereae</taxon>
        <taxon>Striga</taxon>
    </lineage>
</organism>
<name>A0A5A7R9N0_STRAF</name>
<dbReference type="AlphaFoldDB" id="A0A5A7R9N0"/>
<evidence type="ECO:0000256" key="1">
    <source>
        <dbReference type="SAM" id="MobiDB-lite"/>
    </source>
</evidence>
<gene>
    <name evidence="2" type="ORF">STAS_31545</name>
</gene>
<comment type="caution">
    <text evidence="2">The sequence shown here is derived from an EMBL/GenBank/DDBJ whole genome shotgun (WGS) entry which is preliminary data.</text>
</comment>
<evidence type="ECO:0000313" key="3">
    <source>
        <dbReference type="Proteomes" id="UP000325081"/>
    </source>
</evidence>
<sequence length="210" mass="23401">MLFTIEQDFFLELALAAGFHCRRPVRVAVAGVRVHRKLLAVTSPSHGFRLPRHPPPVVRRGVRVHHQRPDGRQHGDEPGEREIPPRAGQVRRGQAIEGVRQHVDEPRRQDDAGGEGLHHEEHVPLWAQRRDPLPDHREAYAGGPRRQDGGDRRGLVLGGEGFVPVLRGLWLTRAISGGGGGGWREEEEEQGGAEEVPTGPTHRKIEILDH</sequence>
<feature type="region of interest" description="Disordered" evidence="1">
    <location>
        <begin position="62"/>
        <end position="153"/>
    </location>
</feature>
<protein>
    <submittedName>
        <fullName evidence="2">Homolog of histone chaperone HIRA</fullName>
    </submittedName>
</protein>